<dbReference type="STRING" id="225849.swp_4609"/>
<accession>B8CUQ7</accession>
<dbReference type="PANTHER" id="PTHR48098:SF6">
    <property type="entry name" value="FERRI-BACILLIBACTIN ESTERASE BESA"/>
    <property type="match status" value="1"/>
</dbReference>
<gene>
    <name evidence="1" type="ordered locus">swp_4609</name>
</gene>
<dbReference type="eggNOG" id="COG2819">
    <property type="taxonomic scope" value="Bacteria"/>
</dbReference>
<dbReference type="PANTHER" id="PTHR48098">
    <property type="entry name" value="ENTEROCHELIN ESTERASE-RELATED"/>
    <property type="match status" value="1"/>
</dbReference>
<protein>
    <submittedName>
        <fullName evidence="1">Esterase, putative</fullName>
    </submittedName>
</protein>
<dbReference type="EMBL" id="CP000472">
    <property type="protein sequence ID" value="ACJ31249.1"/>
    <property type="molecule type" value="Genomic_DNA"/>
</dbReference>
<sequence length="423" mass="48516">MNIMKTLSYRLNTLLALLLTLIVYSDVAAKTFDIQRLENTVSRDTEYQHQSSVLKQARRFMISLPERYYASDRRYPTLYVIDADFQFQHVSSVTKHLARMGKIPPMIVVGIANQGDDDYLFTTTWKVEGDKAFGGAELFQQYLVNELVPLIDTEFKSNNQKALAGYSLGGLFTLYSMMQEHSPFNAYLAMSPSAWFDDYSVSSKIALKLQQNKLTAPVFLSVAREEDMGVDKLATVFESSAKESLQWQFKHYPTENHFTTALPALNDALQFLAPNYATDGTDMVEIGDYNAVIKHFQGLQQQWGGFQFEWLHAYQFAKYLFWSKQVTKVDEILAAIKQHFPESLTIVSIEVAKGLLIKGDNQHAKTILENVKLEGEQSPNWHKQLSLYYKAEGDEKRAQQHFEKALALADKYQLESWEVWELK</sequence>
<dbReference type="Pfam" id="PF00756">
    <property type="entry name" value="Esterase"/>
    <property type="match status" value="1"/>
</dbReference>
<proteinExistence type="predicted"/>
<name>B8CUQ7_SHEPW</name>
<dbReference type="Proteomes" id="UP000000753">
    <property type="component" value="Chromosome"/>
</dbReference>
<dbReference type="InterPro" id="IPR029058">
    <property type="entry name" value="AB_hydrolase_fold"/>
</dbReference>
<evidence type="ECO:0000313" key="2">
    <source>
        <dbReference type="Proteomes" id="UP000000753"/>
    </source>
</evidence>
<dbReference type="KEGG" id="swp:swp_4609"/>
<dbReference type="ESTHER" id="shepw-b8cuq7">
    <property type="family name" value="A85-IroE-IroD-Fes-Yiel"/>
</dbReference>
<dbReference type="Gene3D" id="3.40.50.1820">
    <property type="entry name" value="alpha/beta hydrolase"/>
    <property type="match status" value="1"/>
</dbReference>
<reference evidence="1 2" key="1">
    <citation type="journal article" date="2008" name="PLoS ONE">
        <title>Environmental adaptation: genomic analysis of the piezotolerant and psychrotolerant deep-sea iron reducing bacterium Shewanella piezotolerans WP3.</title>
        <authorList>
            <person name="Wang F."/>
            <person name="Wang J."/>
            <person name="Jian H."/>
            <person name="Zhang B."/>
            <person name="Li S."/>
            <person name="Wang F."/>
            <person name="Zeng X."/>
            <person name="Gao L."/>
            <person name="Bartlett D.H."/>
            <person name="Yu J."/>
            <person name="Hu S."/>
            <person name="Xiao X."/>
        </authorList>
    </citation>
    <scope>NUCLEOTIDE SEQUENCE [LARGE SCALE GENOMIC DNA]</scope>
    <source>
        <strain evidence="2">WP3 / JCM 13877</strain>
    </source>
</reference>
<dbReference type="SUPFAM" id="SSF53474">
    <property type="entry name" value="alpha/beta-Hydrolases"/>
    <property type="match status" value="1"/>
</dbReference>
<dbReference type="AlphaFoldDB" id="B8CUQ7"/>
<organism evidence="1 2">
    <name type="scientific">Shewanella piezotolerans (strain WP3 / JCM 13877)</name>
    <dbReference type="NCBI Taxonomy" id="225849"/>
    <lineage>
        <taxon>Bacteria</taxon>
        <taxon>Pseudomonadati</taxon>
        <taxon>Pseudomonadota</taxon>
        <taxon>Gammaproteobacteria</taxon>
        <taxon>Alteromonadales</taxon>
        <taxon>Shewanellaceae</taxon>
        <taxon>Shewanella</taxon>
    </lineage>
</organism>
<keyword evidence="2" id="KW-1185">Reference proteome</keyword>
<dbReference type="InterPro" id="IPR050583">
    <property type="entry name" value="Mycobacterial_A85_antigen"/>
</dbReference>
<dbReference type="HOGENOM" id="CLU_039834_0_1_6"/>
<evidence type="ECO:0000313" key="1">
    <source>
        <dbReference type="EMBL" id="ACJ31249.1"/>
    </source>
</evidence>
<dbReference type="InterPro" id="IPR000801">
    <property type="entry name" value="Esterase-like"/>
</dbReference>